<sequence length="171" mass="18208">MSCNGCRALRKGCGDSCVLRPSLQWIAGHQAQVHATLFAAKFFGRSDLIGFLSAVPHDRKPALFQSLLFEACGRTINPVSGAVGLLSAGNWHLCQAAVDGVLSGRTPQPLQESTTPTRTTLNNTSSKTEGIERMRSANNASSFTGSELLFSGNFHNQDSGGRGGKILNLFI</sequence>
<dbReference type="PROSITE" id="PS50891">
    <property type="entry name" value="LOB"/>
    <property type="match status" value="1"/>
</dbReference>
<evidence type="ECO:0000313" key="4">
    <source>
        <dbReference type="EnsemblPlants" id="Kaladp0011s1201.1.v1.1"/>
    </source>
</evidence>
<dbReference type="Proteomes" id="UP000594263">
    <property type="component" value="Unplaced"/>
</dbReference>
<feature type="domain" description="LOB" evidence="3">
    <location>
        <begin position="1"/>
        <end position="107"/>
    </location>
</feature>
<dbReference type="EnsemblPlants" id="Kaladp0011s1201.1.v1.1">
    <property type="protein sequence ID" value="Kaladp0011s1201.1.v1.1"/>
    <property type="gene ID" value="Kaladp0011s1201.v1.1"/>
</dbReference>
<reference evidence="4" key="1">
    <citation type="submission" date="2021-01" db="UniProtKB">
        <authorList>
            <consortium name="EnsemblPlants"/>
        </authorList>
    </citation>
    <scope>IDENTIFICATION</scope>
</reference>
<keyword evidence="5" id="KW-1185">Reference proteome</keyword>
<dbReference type="Pfam" id="PF03195">
    <property type="entry name" value="LOB"/>
    <property type="match status" value="1"/>
</dbReference>
<feature type="compositionally biased region" description="Low complexity" evidence="2">
    <location>
        <begin position="113"/>
        <end position="126"/>
    </location>
</feature>
<proteinExistence type="inferred from homology"/>
<dbReference type="AlphaFoldDB" id="A0A7N0SXG6"/>
<organism evidence="4 5">
    <name type="scientific">Kalanchoe fedtschenkoi</name>
    <name type="common">Lavender scallops</name>
    <name type="synonym">South American air plant</name>
    <dbReference type="NCBI Taxonomy" id="63787"/>
    <lineage>
        <taxon>Eukaryota</taxon>
        <taxon>Viridiplantae</taxon>
        <taxon>Streptophyta</taxon>
        <taxon>Embryophyta</taxon>
        <taxon>Tracheophyta</taxon>
        <taxon>Spermatophyta</taxon>
        <taxon>Magnoliopsida</taxon>
        <taxon>eudicotyledons</taxon>
        <taxon>Gunneridae</taxon>
        <taxon>Pentapetalae</taxon>
        <taxon>Saxifragales</taxon>
        <taxon>Crassulaceae</taxon>
        <taxon>Kalanchoe</taxon>
    </lineage>
</organism>
<evidence type="ECO:0000313" key="5">
    <source>
        <dbReference type="Proteomes" id="UP000594263"/>
    </source>
</evidence>
<accession>A0A7N0SXG6</accession>
<evidence type="ECO:0000256" key="1">
    <source>
        <dbReference type="ARBA" id="ARBA00005474"/>
    </source>
</evidence>
<name>A0A7N0SXG6_KALFE</name>
<dbReference type="PANTHER" id="PTHR31304">
    <property type="entry name" value="LOB DOMAIN-CONTAINING PROTEIN 38"/>
    <property type="match status" value="1"/>
</dbReference>
<protein>
    <recommendedName>
        <fullName evidence="3">LOB domain-containing protein</fullName>
    </recommendedName>
</protein>
<dbReference type="Gramene" id="Kaladp0011s1201.1.v1.1">
    <property type="protein sequence ID" value="Kaladp0011s1201.1.v1.1"/>
    <property type="gene ID" value="Kaladp0011s1201.v1.1"/>
</dbReference>
<dbReference type="InterPro" id="IPR004883">
    <property type="entry name" value="LOB"/>
</dbReference>
<dbReference type="PANTHER" id="PTHR31304:SF62">
    <property type="entry name" value="LOB DOMAIN-CONTAINING PROTEIN"/>
    <property type="match status" value="1"/>
</dbReference>
<evidence type="ECO:0000259" key="3">
    <source>
        <dbReference type="PROSITE" id="PS50891"/>
    </source>
</evidence>
<evidence type="ECO:0000256" key="2">
    <source>
        <dbReference type="SAM" id="MobiDB-lite"/>
    </source>
</evidence>
<feature type="region of interest" description="Disordered" evidence="2">
    <location>
        <begin position="106"/>
        <end position="131"/>
    </location>
</feature>
<dbReference type="GO" id="GO:0010468">
    <property type="term" value="P:regulation of gene expression"/>
    <property type="evidence" value="ECO:0007669"/>
    <property type="project" value="TreeGrafter"/>
</dbReference>
<comment type="similarity">
    <text evidence="1">Belongs to the LOB domain-containing protein family.</text>
</comment>